<evidence type="ECO:0000259" key="12">
    <source>
        <dbReference type="Pfam" id="PF04811"/>
    </source>
</evidence>
<comment type="subcellular location">
    <subcellularLocation>
        <location evidence="2">Endoplasmic reticulum membrane</location>
    </subcellularLocation>
    <subcellularLocation>
        <location evidence="1">Golgi apparatus membrane</location>
    </subcellularLocation>
</comment>
<dbReference type="Pfam" id="PF04811">
    <property type="entry name" value="Sec23_trunk"/>
    <property type="match status" value="1"/>
</dbReference>
<dbReference type="Pfam" id="PF08033">
    <property type="entry name" value="Sec23_BS"/>
    <property type="match status" value="1"/>
</dbReference>
<evidence type="ECO:0000259" key="13">
    <source>
        <dbReference type="Pfam" id="PF04815"/>
    </source>
</evidence>
<feature type="domain" description="Sec23/Sec24 helical" evidence="13">
    <location>
        <begin position="596"/>
        <end position="705"/>
    </location>
</feature>
<name>A0A8H6TKJ1_MYCCL</name>
<dbReference type="GO" id="GO:0000149">
    <property type="term" value="F:SNARE binding"/>
    <property type="evidence" value="ECO:0007669"/>
    <property type="project" value="TreeGrafter"/>
</dbReference>
<dbReference type="SUPFAM" id="SSF81995">
    <property type="entry name" value="beta-sandwich domain of Sec23/24"/>
    <property type="match status" value="1"/>
</dbReference>
<evidence type="ECO:0008006" key="17">
    <source>
        <dbReference type="Google" id="ProtNLM"/>
    </source>
</evidence>
<proteinExistence type="inferred from homology"/>
<dbReference type="InterPro" id="IPR012990">
    <property type="entry name" value="Beta-sandwich_Sec23_24"/>
</dbReference>
<dbReference type="SUPFAM" id="SSF82754">
    <property type="entry name" value="C-terminal, gelsolin-like domain of Sec23/24"/>
    <property type="match status" value="1"/>
</dbReference>
<dbReference type="Gene3D" id="2.30.30.380">
    <property type="entry name" value="Zn-finger domain of Sec23/24"/>
    <property type="match status" value="1"/>
</dbReference>
<evidence type="ECO:0000256" key="5">
    <source>
        <dbReference type="ARBA" id="ARBA00022824"/>
    </source>
</evidence>
<dbReference type="OrthoDB" id="49016at2759"/>
<evidence type="ECO:0000256" key="7">
    <source>
        <dbReference type="ARBA" id="ARBA00022927"/>
    </source>
</evidence>
<keyword evidence="9" id="KW-0472">Membrane</keyword>
<evidence type="ECO:0000259" key="14">
    <source>
        <dbReference type="Pfam" id="PF08033"/>
    </source>
</evidence>
<dbReference type="GO" id="GO:0006886">
    <property type="term" value="P:intracellular protein transport"/>
    <property type="evidence" value="ECO:0007669"/>
    <property type="project" value="InterPro"/>
</dbReference>
<dbReference type="Gene3D" id="3.40.50.410">
    <property type="entry name" value="von Willebrand factor, type A domain"/>
    <property type="match status" value="1"/>
</dbReference>
<feature type="compositionally biased region" description="Polar residues" evidence="10">
    <location>
        <begin position="16"/>
        <end position="26"/>
    </location>
</feature>
<dbReference type="GO" id="GO:0090110">
    <property type="term" value="P:COPII-coated vesicle cargo loading"/>
    <property type="evidence" value="ECO:0007669"/>
    <property type="project" value="TreeGrafter"/>
</dbReference>
<evidence type="ECO:0000256" key="9">
    <source>
        <dbReference type="ARBA" id="ARBA00023136"/>
    </source>
</evidence>
<evidence type="ECO:0000256" key="8">
    <source>
        <dbReference type="ARBA" id="ARBA00023034"/>
    </source>
</evidence>
<keyword evidence="8" id="KW-0333">Golgi apparatus</keyword>
<evidence type="ECO:0000256" key="6">
    <source>
        <dbReference type="ARBA" id="ARBA00022892"/>
    </source>
</evidence>
<dbReference type="GO" id="GO:0030127">
    <property type="term" value="C:COPII vesicle coat"/>
    <property type="evidence" value="ECO:0007669"/>
    <property type="project" value="InterPro"/>
</dbReference>
<reference evidence="15" key="1">
    <citation type="submission" date="2020-05" db="EMBL/GenBank/DDBJ databases">
        <title>Mycena genomes resolve the evolution of fungal bioluminescence.</title>
        <authorList>
            <person name="Tsai I.J."/>
        </authorList>
    </citation>
    <scope>NUCLEOTIDE SEQUENCE</scope>
    <source>
        <strain evidence="15">110903Hualien_Pintung</strain>
    </source>
</reference>
<dbReference type="PANTHER" id="PTHR13803:SF39">
    <property type="entry name" value="SECRETORY 24AB, ISOFORM A"/>
    <property type="match status" value="1"/>
</dbReference>
<dbReference type="InterPro" id="IPR029006">
    <property type="entry name" value="ADF-H/Gelsolin-like_dom_sf"/>
</dbReference>
<dbReference type="Gene3D" id="3.40.20.10">
    <property type="entry name" value="Severin"/>
    <property type="match status" value="1"/>
</dbReference>
<dbReference type="GO" id="GO:0070971">
    <property type="term" value="C:endoplasmic reticulum exit site"/>
    <property type="evidence" value="ECO:0007669"/>
    <property type="project" value="TreeGrafter"/>
</dbReference>
<dbReference type="InterPro" id="IPR006896">
    <property type="entry name" value="Sec23/24_trunk_dom"/>
</dbReference>
<dbReference type="Pfam" id="PF04810">
    <property type="entry name" value="zf-Sec23_Sec24"/>
    <property type="match status" value="1"/>
</dbReference>
<feature type="region of interest" description="Disordered" evidence="10">
    <location>
        <begin position="38"/>
        <end position="67"/>
    </location>
</feature>
<dbReference type="InterPro" id="IPR006895">
    <property type="entry name" value="Znf_Sec23_Sec24"/>
</dbReference>
<gene>
    <name evidence="15" type="ORF">HMN09_00135500</name>
</gene>
<comment type="similarity">
    <text evidence="3">Belongs to the SEC23/SEC24 family. SEC24 subfamily.</text>
</comment>
<feature type="domain" description="Zinc finger Sec23/Sec24-type" evidence="11">
    <location>
        <begin position="148"/>
        <end position="186"/>
    </location>
</feature>
<dbReference type="Gene3D" id="2.60.40.1670">
    <property type="entry name" value="beta-sandwich domain of Sec23/24"/>
    <property type="match status" value="1"/>
</dbReference>
<feature type="domain" description="Sec23/Sec24 beta-sandwich" evidence="14">
    <location>
        <begin position="496"/>
        <end position="585"/>
    </location>
</feature>
<evidence type="ECO:0000256" key="10">
    <source>
        <dbReference type="SAM" id="MobiDB-lite"/>
    </source>
</evidence>
<accession>A0A8H6TKJ1</accession>
<dbReference type="Pfam" id="PF04815">
    <property type="entry name" value="Sec23_helical"/>
    <property type="match status" value="1"/>
</dbReference>
<dbReference type="InterPro" id="IPR036174">
    <property type="entry name" value="Znf_Sec23_Sec24_sf"/>
</dbReference>
<dbReference type="Proteomes" id="UP000613580">
    <property type="component" value="Unassembled WGS sequence"/>
</dbReference>
<feature type="region of interest" description="Disordered" evidence="10">
    <location>
        <begin position="1"/>
        <end position="26"/>
    </location>
</feature>
<evidence type="ECO:0000256" key="1">
    <source>
        <dbReference type="ARBA" id="ARBA00004394"/>
    </source>
</evidence>
<dbReference type="InterPro" id="IPR036180">
    <property type="entry name" value="Gelsolin-like_dom_sf"/>
</dbReference>
<dbReference type="SUPFAM" id="SSF82919">
    <property type="entry name" value="Zn-finger domain of Sec23/24"/>
    <property type="match status" value="1"/>
</dbReference>
<keyword evidence="16" id="KW-1185">Reference proteome</keyword>
<dbReference type="GO" id="GO:0005789">
    <property type="term" value="C:endoplasmic reticulum membrane"/>
    <property type="evidence" value="ECO:0007669"/>
    <property type="project" value="UniProtKB-SubCell"/>
</dbReference>
<evidence type="ECO:0000259" key="11">
    <source>
        <dbReference type="Pfam" id="PF04810"/>
    </source>
</evidence>
<dbReference type="Gene3D" id="1.20.120.730">
    <property type="entry name" value="Sec23/Sec24 helical domain"/>
    <property type="match status" value="1"/>
</dbReference>
<evidence type="ECO:0000313" key="15">
    <source>
        <dbReference type="EMBL" id="KAF7320518.1"/>
    </source>
</evidence>
<keyword evidence="7" id="KW-0653">Protein transport</keyword>
<dbReference type="AlphaFoldDB" id="A0A8H6TKJ1"/>
<evidence type="ECO:0000256" key="2">
    <source>
        <dbReference type="ARBA" id="ARBA00004586"/>
    </source>
</evidence>
<keyword evidence="4" id="KW-0813">Transport</keyword>
<dbReference type="SUPFAM" id="SSF53300">
    <property type="entry name" value="vWA-like"/>
    <property type="match status" value="1"/>
</dbReference>
<dbReference type="GO" id="GO:0008270">
    <property type="term" value="F:zinc ion binding"/>
    <property type="evidence" value="ECO:0007669"/>
    <property type="project" value="InterPro"/>
</dbReference>
<dbReference type="EMBL" id="JACAZE010000002">
    <property type="protein sequence ID" value="KAF7320518.1"/>
    <property type="molecule type" value="Genomic_DNA"/>
</dbReference>
<sequence length="864" mass="94800">MDASTHPGASKRRQYASDQTQAYTGTGATLDSLTQAVDSLSFPPPEEPNANLQPRPQLRRDTDLMTYPPNPADLALPPPAIVLPKGTMQLVERDDAPFYQQPSIGAVPKNDTILHQTKLPFGFIVSPHRILKAEDSETPIPVVEDGIIARCQRCLAYINPYVRFLDYNTRWRCSLCGTNNAVPPEFGFSHVMSGAEYRSRAELTHTVVDFAATTDYIRNPPQAPAFAFLLDVSEAAITSGLFATAVRTIGESLDSLPNAEGRTRVAVICFDSALHFFKFTTEARPSLQTFEMLVVPDLEEPSYLPCTHDDLLVNLSDSELRTQLDELFGRLPELFNGTNTGMSRDCATGPALDAARALLAEGGGGKIVLISASAPNLGRGALDSPKQDQIEHTVDKSAASFYHDLAIACVNACVTVDLFLVGHGKRYVGLSTLCECNTRRSSDLRLTFFALALLPHYTGGLTMYYPSLNSEQTTTPTTTTKFPTELTRVLSLPILLEAELRIRCSRGISVKSTGMNGDFFLQGTDRAVLASMPPDRGYMIELQIDMTLGETPAGAGVVVIQTALLHTTSTGRRAIRVVSSALPVVHTAAEVFASADARAIVAIYAKQAVQRSVVRQRSAEEHREKLLYKTVEDICAAYAAIASVNASQASLQLRLPEAMKMLPVLMLGLYKRITARDHWQLRGEQALDVAAYTRTILTGASLHQLIGYIYPAVYSLHNMPSDVGLPQALPLTSSWWEPHGLYLIDPADGQSVFLWVGRTAVPQLVQDVFGPGTGSYDELRIGKVDLPELETAVSRVARTLIAAIRDRLTGGAVRYPDVIVVKDEPGPDRAHWREEVVQMLIQDRLDDLRPSYRQFLVKVHERMR</sequence>
<dbReference type="InterPro" id="IPR006900">
    <property type="entry name" value="Sec23/24_helical_dom"/>
</dbReference>
<dbReference type="SUPFAM" id="SSF81811">
    <property type="entry name" value="Helical domain of Sec23/24"/>
    <property type="match status" value="1"/>
</dbReference>
<dbReference type="InterPro" id="IPR036465">
    <property type="entry name" value="vWFA_dom_sf"/>
</dbReference>
<dbReference type="InterPro" id="IPR050550">
    <property type="entry name" value="SEC23_SEC24_subfamily"/>
</dbReference>
<keyword evidence="6" id="KW-0931">ER-Golgi transport</keyword>
<evidence type="ECO:0000256" key="3">
    <source>
        <dbReference type="ARBA" id="ARBA00008334"/>
    </source>
</evidence>
<keyword evidence="5" id="KW-0256">Endoplasmic reticulum</keyword>
<protein>
    <recommendedName>
        <fullName evidence="17">Protein transporter SEC24</fullName>
    </recommendedName>
</protein>
<organism evidence="15 16">
    <name type="scientific">Mycena chlorophos</name>
    <name type="common">Agaric fungus</name>
    <name type="synonym">Agaricus chlorophos</name>
    <dbReference type="NCBI Taxonomy" id="658473"/>
    <lineage>
        <taxon>Eukaryota</taxon>
        <taxon>Fungi</taxon>
        <taxon>Dikarya</taxon>
        <taxon>Basidiomycota</taxon>
        <taxon>Agaricomycotina</taxon>
        <taxon>Agaricomycetes</taxon>
        <taxon>Agaricomycetidae</taxon>
        <taxon>Agaricales</taxon>
        <taxon>Marasmiineae</taxon>
        <taxon>Mycenaceae</taxon>
        <taxon>Mycena</taxon>
    </lineage>
</organism>
<comment type="caution">
    <text evidence="15">The sequence shown here is derived from an EMBL/GenBank/DDBJ whole genome shotgun (WGS) entry which is preliminary data.</text>
</comment>
<dbReference type="InterPro" id="IPR036175">
    <property type="entry name" value="Sec23/24_helical_dom_sf"/>
</dbReference>
<feature type="domain" description="Sec23/Sec24 trunk" evidence="12">
    <location>
        <begin position="221"/>
        <end position="436"/>
    </location>
</feature>
<dbReference type="GO" id="GO:0000139">
    <property type="term" value="C:Golgi membrane"/>
    <property type="evidence" value="ECO:0007669"/>
    <property type="project" value="UniProtKB-SubCell"/>
</dbReference>
<evidence type="ECO:0000256" key="4">
    <source>
        <dbReference type="ARBA" id="ARBA00022448"/>
    </source>
</evidence>
<dbReference type="PANTHER" id="PTHR13803">
    <property type="entry name" value="SEC24-RELATED PROTEIN"/>
    <property type="match status" value="1"/>
</dbReference>
<evidence type="ECO:0000313" key="16">
    <source>
        <dbReference type="Proteomes" id="UP000613580"/>
    </source>
</evidence>